<dbReference type="InterPro" id="IPR022792">
    <property type="entry name" value="T2SS_protein-GspN"/>
</dbReference>
<evidence type="ECO:0000256" key="9">
    <source>
        <dbReference type="ARBA" id="ARBA00023136"/>
    </source>
</evidence>
<name>A0ABW0Q6P0_9BURK</name>
<dbReference type="EMBL" id="JBHSMX010000011">
    <property type="protein sequence ID" value="MFC5520471.1"/>
    <property type="molecule type" value="Genomic_DNA"/>
</dbReference>
<evidence type="ECO:0000256" key="10">
    <source>
        <dbReference type="ARBA" id="ARBA00030772"/>
    </source>
</evidence>
<organism evidence="11 12">
    <name type="scientific">Polaromonas jejuensis</name>
    <dbReference type="NCBI Taxonomy" id="457502"/>
    <lineage>
        <taxon>Bacteria</taxon>
        <taxon>Pseudomonadati</taxon>
        <taxon>Pseudomonadota</taxon>
        <taxon>Betaproteobacteria</taxon>
        <taxon>Burkholderiales</taxon>
        <taxon>Comamonadaceae</taxon>
        <taxon>Polaromonas</taxon>
    </lineage>
</organism>
<accession>A0ABW0Q6P0</accession>
<evidence type="ECO:0000256" key="8">
    <source>
        <dbReference type="ARBA" id="ARBA00022927"/>
    </source>
</evidence>
<sequence>MQATRHRPVHTSAIPWGSAMAGSMVGLVLAVVVFAPARWLAAAVQQVTDDRVRLLAPRGSVWQGSAQLVLSGGEGSHDAMTLPSQLAWRIHPTWRGVTAEVMADCCTPKALNLQFMPAGWGGLRLALSNGQSEWPADLLAGLGTPWNTIQPKGQLVASTQGFQAEWVQGRLSLSGRMQLDATQMSSRLSTLQPLGSYRFTLLGGATSTLKLETLEGRLQLTGQGQWVGQRLRFDGAASATPESIEALSNLLNIIGRRNGARAIIKVG</sequence>
<evidence type="ECO:0000313" key="11">
    <source>
        <dbReference type="EMBL" id="MFC5520471.1"/>
    </source>
</evidence>
<evidence type="ECO:0000256" key="7">
    <source>
        <dbReference type="ARBA" id="ARBA00022692"/>
    </source>
</evidence>
<keyword evidence="7" id="KW-0812">Transmembrane</keyword>
<keyword evidence="8" id="KW-0653">Protein transport</keyword>
<keyword evidence="6" id="KW-0997">Cell inner membrane</keyword>
<evidence type="ECO:0000256" key="6">
    <source>
        <dbReference type="ARBA" id="ARBA00022519"/>
    </source>
</evidence>
<evidence type="ECO:0000256" key="2">
    <source>
        <dbReference type="ARBA" id="ARBA00007208"/>
    </source>
</evidence>
<evidence type="ECO:0000256" key="3">
    <source>
        <dbReference type="ARBA" id="ARBA00021563"/>
    </source>
</evidence>
<protein>
    <recommendedName>
        <fullName evidence="3">Type II secretion system protein N</fullName>
    </recommendedName>
    <alternativeName>
        <fullName evidence="10">General secretion pathway protein N</fullName>
    </alternativeName>
</protein>
<dbReference type="RefSeq" id="WP_068831391.1">
    <property type="nucleotide sequence ID" value="NZ_JBHSMX010000011.1"/>
</dbReference>
<evidence type="ECO:0000313" key="12">
    <source>
        <dbReference type="Proteomes" id="UP001596084"/>
    </source>
</evidence>
<keyword evidence="12" id="KW-1185">Reference proteome</keyword>
<dbReference type="Pfam" id="PF01203">
    <property type="entry name" value="T2SSN"/>
    <property type="match status" value="1"/>
</dbReference>
<comment type="similarity">
    <text evidence="2">Belongs to the GSP N family.</text>
</comment>
<comment type="caution">
    <text evidence="11">The sequence shown here is derived from an EMBL/GenBank/DDBJ whole genome shotgun (WGS) entry which is preliminary data.</text>
</comment>
<keyword evidence="5" id="KW-1003">Cell membrane</keyword>
<evidence type="ECO:0000256" key="4">
    <source>
        <dbReference type="ARBA" id="ARBA00022448"/>
    </source>
</evidence>
<keyword evidence="4" id="KW-0813">Transport</keyword>
<keyword evidence="9" id="KW-0472">Membrane</keyword>
<gene>
    <name evidence="11" type="primary">gspN</name>
    <name evidence="11" type="ORF">ACFPP7_06030</name>
</gene>
<dbReference type="Proteomes" id="UP001596084">
    <property type="component" value="Unassembled WGS sequence"/>
</dbReference>
<reference evidence="12" key="1">
    <citation type="journal article" date="2019" name="Int. J. Syst. Evol. Microbiol.">
        <title>The Global Catalogue of Microorganisms (GCM) 10K type strain sequencing project: providing services to taxonomists for standard genome sequencing and annotation.</title>
        <authorList>
            <consortium name="The Broad Institute Genomics Platform"/>
            <consortium name="The Broad Institute Genome Sequencing Center for Infectious Disease"/>
            <person name="Wu L."/>
            <person name="Ma J."/>
        </authorList>
    </citation>
    <scope>NUCLEOTIDE SEQUENCE [LARGE SCALE GENOMIC DNA]</scope>
    <source>
        <strain evidence="12">CGMCC 4.7277</strain>
    </source>
</reference>
<evidence type="ECO:0000256" key="1">
    <source>
        <dbReference type="ARBA" id="ARBA00004533"/>
    </source>
</evidence>
<comment type="subcellular location">
    <subcellularLocation>
        <location evidence="1">Cell inner membrane</location>
    </subcellularLocation>
</comment>
<proteinExistence type="inferred from homology"/>
<evidence type="ECO:0000256" key="5">
    <source>
        <dbReference type="ARBA" id="ARBA00022475"/>
    </source>
</evidence>